<dbReference type="Proteomes" id="UP000653358">
    <property type="component" value="Unassembled WGS sequence"/>
</dbReference>
<protein>
    <submittedName>
        <fullName evidence="4">TetR family transcriptional regulator</fullName>
    </submittedName>
</protein>
<dbReference type="PROSITE" id="PS50977">
    <property type="entry name" value="HTH_TETR_2"/>
    <property type="match status" value="1"/>
</dbReference>
<gene>
    <name evidence="4" type="ORF">GH807_03310</name>
</gene>
<accession>A0ABR6WIU9</accession>
<feature type="DNA-binding region" description="H-T-H motif" evidence="2">
    <location>
        <begin position="30"/>
        <end position="49"/>
    </location>
</feature>
<dbReference type="InterPro" id="IPR009057">
    <property type="entry name" value="Homeodomain-like_sf"/>
</dbReference>
<dbReference type="Pfam" id="PF00440">
    <property type="entry name" value="TetR_N"/>
    <property type="match status" value="1"/>
</dbReference>
<name>A0ABR6WIU9_9FIRM</name>
<keyword evidence="5" id="KW-1185">Reference proteome</keyword>
<keyword evidence="1 2" id="KW-0238">DNA-binding</keyword>
<evidence type="ECO:0000313" key="5">
    <source>
        <dbReference type="Proteomes" id="UP000653358"/>
    </source>
</evidence>
<evidence type="ECO:0000259" key="3">
    <source>
        <dbReference type="PROSITE" id="PS50977"/>
    </source>
</evidence>
<comment type="caution">
    <text evidence="4">The sequence shown here is derived from an EMBL/GenBank/DDBJ whole genome shotgun (WGS) entry which is preliminary data.</text>
</comment>
<dbReference type="Gene3D" id="1.10.357.10">
    <property type="entry name" value="Tetracycline Repressor, domain 2"/>
    <property type="match status" value="1"/>
</dbReference>
<organism evidence="4 5">
    <name type="scientific">Acetobacterium tundrae</name>
    <dbReference type="NCBI Taxonomy" id="132932"/>
    <lineage>
        <taxon>Bacteria</taxon>
        <taxon>Bacillati</taxon>
        <taxon>Bacillota</taxon>
        <taxon>Clostridia</taxon>
        <taxon>Eubacteriales</taxon>
        <taxon>Eubacteriaceae</taxon>
        <taxon>Acetobacterium</taxon>
    </lineage>
</organism>
<dbReference type="RefSeq" id="WP_148602860.1">
    <property type="nucleotide sequence ID" value="NZ_RXYB01000004.1"/>
</dbReference>
<sequence>MNTTLTMKDIKHQAILNSATELLALKPTATLQAIADYSKIGIATLHRHFVSREALLDELALNAIHLVEETFASLIIDPDDMKTSLKRLFDALIPLGNKIYFLGTAASVDENPTIVAGETHLKRPILDAIEAWQHNGYLKKDYPSRWILNVIYSLLFMTWQDIQAGNLAKNDATDLLLNTVLSGFSEIK</sequence>
<evidence type="ECO:0000256" key="1">
    <source>
        <dbReference type="ARBA" id="ARBA00023125"/>
    </source>
</evidence>
<reference evidence="4 5" key="1">
    <citation type="journal article" date="2020" name="mSystems">
        <title>Defining Genomic and Predicted Metabolic Features of the Acetobacterium Genus.</title>
        <authorList>
            <person name="Ross D.E."/>
            <person name="Marshall C.W."/>
            <person name="Gulliver D."/>
            <person name="May H.D."/>
            <person name="Norman R.S."/>
        </authorList>
    </citation>
    <scope>NUCLEOTIDE SEQUENCE [LARGE SCALE GENOMIC DNA]</scope>
    <source>
        <strain evidence="4 5">DSM 9173</strain>
    </source>
</reference>
<feature type="domain" description="HTH tetR-type" evidence="3">
    <location>
        <begin position="9"/>
        <end position="67"/>
    </location>
</feature>
<evidence type="ECO:0000313" key="4">
    <source>
        <dbReference type="EMBL" id="MBC3796077.1"/>
    </source>
</evidence>
<evidence type="ECO:0000256" key="2">
    <source>
        <dbReference type="PROSITE-ProRule" id="PRU00335"/>
    </source>
</evidence>
<dbReference type="InterPro" id="IPR001647">
    <property type="entry name" value="HTH_TetR"/>
</dbReference>
<dbReference type="SUPFAM" id="SSF46689">
    <property type="entry name" value="Homeodomain-like"/>
    <property type="match status" value="1"/>
</dbReference>
<dbReference type="EMBL" id="WJBB01000003">
    <property type="protein sequence ID" value="MBC3796077.1"/>
    <property type="molecule type" value="Genomic_DNA"/>
</dbReference>
<proteinExistence type="predicted"/>